<gene>
    <name evidence="1" type="ORF">AVEN_95536_1</name>
</gene>
<dbReference type="EMBL" id="BGPR01021762">
    <property type="protein sequence ID" value="GBN87325.1"/>
    <property type="molecule type" value="Genomic_DNA"/>
</dbReference>
<keyword evidence="2" id="KW-1185">Reference proteome</keyword>
<proteinExistence type="predicted"/>
<reference evidence="1 2" key="1">
    <citation type="journal article" date="2019" name="Sci. Rep.">
        <title>Orb-weaving spider Araneus ventricosus genome elucidates the spidroin gene catalogue.</title>
        <authorList>
            <person name="Kono N."/>
            <person name="Nakamura H."/>
            <person name="Ohtoshi R."/>
            <person name="Moran D.A.P."/>
            <person name="Shinohara A."/>
            <person name="Yoshida Y."/>
            <person name="Fujiwara M."/>
            <person name="Mori M."/>
            <person name="Tomita M."/>
            <person name="Arakawa K."/>
        </authorList>
    </citation>
    <scope>NUCLEOTIDE SEQUENCE [LARGE SCALE GENOMIC DNA]</scope>
</reference>
<comment type="caution">
    <text evidence="1">The sequence shown here is derived from an EMBL/GenBank/DDBJ whole genome shotgun (WGS) entry which is preliminary data.</text>
</comment>
<evidence type="ECO:0000313" key="2">
    <source>
        <dbReference type="Proteomes" id="UP000499080"/>
    </source>
</evidence>
<dbReference type="Proteomes" id="UP000499080">
    <property type="component" value="Unassembled WGS sequence"/>
</dbReference>
<evidence type="ECO:0000313" key="1">
    <source>
        <dbReference type="EMBL" id="GBN87325.1"/>
    </source>
</evidence>
<protein>
    <submittedName>
        <fullName evidence="1">Uncharacterized protein</fullName>
    </submittedName>
</protein>
<dbReference type="AlphaFoldDB" id="A0A4Y2SJF6"/>
<organism evidence="1 2">
    <name type="scientific">Araneus ventricosus</name>
    <name type="common">Orbweaver spider</name>
    <name type="synonym">Epeira ventricosa</name>
    <dbReference type="NCBI Taxonomy" id="182803"/>
    <lineage>
        <taxon>Eukaryota</taxon>
        <taxon>Metazoa</taxon>
        <taxon>Ecdysozoa</taxon>
        <taxon>Arthropoda</taxon>
        <taxon>Chelicerata</taxon>
        <taxon>Arachnida</taxon>
        <taxon>Araneae</taxon>
        <taxon>Araneomorphae</taxon>
        <taxon>Entelegynae</taxon>
        <taxon>Araneoidea</taxon>
        <taxon>Araneidae</taxon>
        <taxon>Araneus</taxon>
    </lineage>
</organism>
<name>A0A4Y2SJF6_ARAVE</name>
<dbReference type="OrthoDB" id="7537137at2759"/>
<sequence length="95" mass="10733">MISPKRSEDNFAAFMQEGHQVGKSPLADLKVGLVSQFPLDPMHLLHLRVTRKLILYWIRNGDRKSVNSVSSTLLLSDAISERLLILAENMPSEFN</sequence>
<accession>A0A4Y2SJF6</accession>